<dbReference type="Proteomes" id="UP001159405">
    <property type="component" value="Unassembled WGS sequence"/>
</dbReference>
<evidence type="ECO:0000313" key="2">
    <source>
        <dbReference type="EMBL" id="CAH3138142.1"/>
    </source>
</evidence>
<protein>
    <submittedName>
        <fullName evidence="2">Uncharacterized protein</fullName>
    </submittedName>
</protein>
<name>A0ABN8PCR5_9CNID</name>
<dbReference type="EMBL" id="CALNXK010000060">
    <property type="protein sequence ID" value="CAH3138142.1"/>
    <property type="molecule type" value="Genomic_DNA"/>
</dbReference>
<sequence length="154" mass="17454">MKVSSSQSMQEFKEESFIDSRSGALFSQSCREELSLKKQNKAVHVSSAKHKANKEKMEKTTKERRTADAIAKYDEAHHPKDWDVKVGLMRFQLVKSSVNDDNIIIEVLHRKLNVPQGCVLAAMSGTERQSTPRHYKHCLCCTRKCLTLGASPTF</sequence>
<feature type="compositionally biased region" description="Basic and acidic residues" evidence="1">
    <location>
        <begin position="54"/>
        <end position="65"/>
    </location>
</feature>
<comment type="caution">
    <text evidence="2">The sequence shown here is derived from an EMBL/GenBank/DDBJ whole genome shotgun (WGS) entry which is preliminary data.</text>
</comment>
<organism evidence="2 3">
    <name type="scientific">Porites lobata</name>
    <dbReference type="NCBI Taxonomy" id="104759"/>
    <lineage>
        <taxon>Eukaryota</taxon>
        <taxon>Metazoa</taxon>
        <taxon>Cnidaria</taxon>
        <taxon>Anthozoa</taxon>
        <taxon>Hexacorallia</taxon>
        <taxon>Scleractinia</taxon>
        <taxon>Fungiina</taxon>
        <taxon>Poritidae</taxon>
        <taxon>Porites</taxon>
    </lineage>
</organism>
<evidence type="ECO:0000256" key="1">
    <source>
        <dbReference type="SAM" id="MobiDB-lite"/>
    </source>
</evidence>
<evidence type="ECO:0000313" key="3">
    <source>
        <dbReference type="Proteomes" id="UP001159405"/>
    </source>
</evidence>
<reference evidence="2 3" key="1">
    <citation type="submission" date="2022-05" db="EMBL/GenBank/DDBJ databases">
        <authorList>
            <consortium name="Genoscope - CEA"/>
            <person name="William W."/>
        </authorList>
    </citation>
    <scope>NUCLEOTIDE SEQUENCE [LARGE SCALE GENOMIC DNA]</scope>
</reference>
<feature type="region of interest" description="Disordered" evidence="1">
    <location>
        <begin position="37"/>
        <end position="65"/>
    </location>
</feature>
<gene>
    <name evidence="2" type="ORF">PLOB_00040018</name>
</gene>
<proteinExistence type="predicted"/>
<keyword evidence="3" id="KW-1185">Reference proteome</keyword>
<accession>A0ABN8PCR5</accession>